<feature type="domain" description="Transposase IS200-like" evidence="1">
    <location>
        <begin position="10"/>
        <end position="54"/>
    </location>
</feature>
<dbReference type="Gene3D" id="3.30.70.1290">
    <property type="entry name" value="Transposase IS200-like"/>
    <property type="match status" value="1"/>
</dbReference>
<dbReference type="HOGENOM" id="CLU_3039058_0_0_2"/>
<evidence type="ECO:0000313" key="2">
    <source>
        <dbReference type="EMBL" id="AKB74315.1"/>
    </source>
</evidence>
<name>A0A0E3WSF7_9EURY</name>
<dbReference type="InterPro" id="IPR036515">
    <property type="entry name" value="Transposase_17_sf"/>
</dbReference>
<dbReference type="AlphaFoldDB" id="A0A0E3WSF7"/>
<dbReference type="InterPro" id="IPR002686">
    <property type="entry name" value="Transposase_17"/>
</dbReference>
<dbReference type="GO" id="GO:0003677">
    <property type="term" value="F:DNA binding"/>
    <property type="evidence" value="ECO:0007669"/>
    <property type="project" value="InterPro"/>
</dbReference>
<reference evidence="2 3" key="1">
    <citation type="submission" date="2014-07" db="EMBL/GenBank/DDBJ databases">
        <title>Methanogenic archaea and the global carbon cycle.</title>
        <authorList>
            <person name="Henriksen J.R."/>
            <person name="Luke J."/>
            <person name="Reinhart S."/>
            <person name="Benedict M.N."/>
            <person name="Youngblut N.D."/>
            <person name="Metcalf M.E."/>
            <person name="Whitaker R.J."/>
            <person name="Metcalf W.W."/>
        </authorList>
    </citation>
    <scope>NUCLEOTIDE SEQUENCE [LARGE SCALE GENOMIC DNA]</scope>
    <source>
        <strain evidence="2 3">Z-7289</strain>
    </source>
</reference>
<accession>A0A0E3WSF7</accession>
<protein>
    <submittedName>
        <fullName evidence="2">Mobile element protein</fullName>
    </submittedName>
</protein>
<dbReference type="KEGG" id="mls:MSLAZ_1054"/>
<dbReference type="EMBL" id="CP009515">
    <property type="protein sequence ID" value="AKB74315.1"/>
    <property type="molecule type" value="Genomic_DNA"/>
</dbReference>
<gene>
    <name evidence="2" type="ORF">MSLAZ_1054</name>
</gene>
<sequence length="54" mass="6403">MQIIVFIEFINFLKQICFEIGEKYCFEFDAIDTDGDHVHLFVRAEPKYSPSKVM</sequence>
<proteinExistence type="predicted"/>
<dbReference type="GO" id="GO:0004803">
    <property type="term" value="F:transposase activity"/>
    <property type="evidence" value="ECO:0007669"/>
    <property type="project" value="InterPro"/>
</dbReference>
<evidence type="ECO:0000313" key="3">
    <source>
        <dbReference type="Proteomes" id="UP000033072"/>
    </source>
</evidence>
<dbReference type="GO" id="GO:0006313">
    <property type="term" value="P:DNA transposition"/>
    <property type="evidence" value="ECO:0007669"/>
    <property type="project" value="InterPro"/>
</dbReference>
<evidence type="ECO:0000259" key="1">
    <source>
        <dbReference type="Pfam" id="PF01797"/>
    </source>
</evidence>
<keyword evidence="3" id="KW-1185">Reference proteome</keyword>
<dbReference type="PATRIC" id="fig|1434111.4.peg.1348"/>
<organism evidence="2 3">
    <name type="scientific">Methanosarcina lacustris Z-7289</name>
    <dbReference type="NCBI Taxonomy" id="1434111"/>
    <lineage>
        <taxon>Archaea</taxon>
        <taxon>Methanobacteriati</taxon>
        <taxon>Methanobacteriota</taxon>
        <taxon>Stenosarchaea group</taxon>
        <taxon>Methanomicrobia</taxon>
        <taxon>Methanosarcinales</taxon>
        <taxon>Methanosarcinaceae</taxon>
        <taxon>Methanosarcina</taxon>
    </lineage>
</organism>
<dbReference type="SUPFAM" id="SSF143422">
    <property type="entry name" value="Transposase IS200-like"/>
    <property type="match status" value="1"/>
</dbReference>
<dbReference type="Proteomes" id="UP000033072">
    <property type="component" value="Chromosome"/>
</dbReference>
<dbReference type="Pfam" id="PF01797">
    <property type="entry name" value="Y1_Tnp"/>
    <property type="match status" value="1"/>
</dbReference>